<dbReference type="EMBL" id="CP012023">
    <property type="protein sequence ID" value="ALI53984.1"/>
    <property type="molecule type" value="Genomic_DNA"/>
</dbReference>
<organism evidence="1 2">
    <name type="scientific">Celeribacter marinus</name>
    <dbReference type="NCBI Taxonomy" id="1397108"/>
    <lineage>
        <taxon>Bacteria</taxon>
        <taxon>Pseudomonadati</taxon>
        <taxon>Pseudomonadota</taxon>
        <taxon>Alphaproteobacteria</taxon>
        <taxon>Rhodobacterales</taxon>
        <taxon>Roseobacteraceae</taxon>
        <taxon>Celeribacter</taxon>
    </lineage>
</organism>
<gene>
    <name evidence="1" type="ORF">IMCC12053_34</name>
</gene>
<evidence type="ECO:0000313" key="2">
    <source>
        <dbReference type="Proteomes" id="UP000064920"/>
    </source>
</evidence>
<reference evidence="1 2" key="1">
    <citation type="submission" date="2015-05" db="EMBL/GenBank/DDBJ databases">
        <authorList>
            <person name="Wang D.B."/>
            <person name="Wang M."/>
        </authorList>
    </citation>
    <scope>NUCLEOTIDE SEQUENCE [LARGE SCALE GENOMIC DNA]</scope>
    <source>
        <strain evidence="1 2">IMCC 12053</strain>
    </source>
</reference>
<keyword evidence="2" id="KW-1185">Reference proteome</keyword>
<dbReference type="AlphaFoldDB" id="A0A0P0A6R1"/>
<protein>
    <submittedName>
        <fullName evidence="1">Uncharacterized protein</fullName>
    </submittedName>
</protein>
<name>A0A0P0A6R1_9RHOB</name>
<evidence type="ECO:0000313" key="1">
    <source>
        <dbReference type="EMBL" id="ALI53984.1"/>
    </source>
</evidence>
<dbReference type="KEGG" id="cmar:IMCC12053_34"/>
<dbReference type="Proteomes" id="UP000064920">
    <property type="component" value="Chromosome"/>
</dbReference>
<dbReference type="PATRIC" id="fig|1397108.4.peg.33"/>
<proteinExistence type="predicted"/>
<accession>A0A0P0A6R1</accession>
<sequence>MTRNVSTWAKREVIAWYLLCELEDDIRHAADLPQLEQPLGVPA</sequence>